<keyword evidence="2" id="KW-1185">Reference proteome</keyword>
<organism evidence="1 2">
    <name type="scientific">Marinobacter oulmenensis</name>
    <dbReference type="NCBI Taxonomy" id="643747"/>
    <lineage>
        <taxon>Bacteria</taxon>
        <taxon>Pseudomonadati</taxon>
        <taxon>Pseudomonadota</taxon>
        <taxon>Gammaproteobacteria</taxon>
        <taxon>Pseudomonadales</taxon>
        <taxon>Marinobacteraceae</taxon>
        <taxon>Marinobacter</taxon>
    </lineage>
</organism>
<proteinExistence type="predicted"/>
<name>A0A840UK21_9GAMM</name>
<dbReference type="AlphaFoldDB" id="A0A840UK21"/>
<dbReference type="EMBL" id="JACHFE010000009">
    <property type="protein sequence ID" value="MBB5322635.1"/>
    <property type="molecule type" value="Genomic_DNA"/>
</dbReference>
<dbReference type="Proteomes" id="UP000591735">
    <property type="component" value="Unassembled WGS sequence"/>
</dbReference>
<accession>A0A840UK21</accession>
<reference evidence="1 2" key="1">
    <citation type="submission" date="2020-08" db="EMBL/GenBank/DDBJ databases">
        <title>Genomic Encyclopedia of Type Strains, Phase IV (KMG-IV): sequencing the most valuable type-strain genomes for metagenomic binning, comparative biology and taxonomic classification.</title>
        <authorList>
            <person name="Goeker M."/>
        </authorList>
    </citation>
    <scope>NUCLEOTIDE SEQUENCE [LARGE SCALE GENOMIC DNA]</scope>
    <source>
        <strain evidence="1 2">DSM 22359</strain>
    </source>
</reference>
<gene>
    <name evidence="1" type="ORF">HNR38_003142</name>
</gene>
<evidence type="ECO:0000313" key="1">
    <source>
        <dbReference type="EMBL" id="MBB5322635.1"/>
    </source>
</evidence>
<comment type="caution">
    <text evidence="1">The sequence shown here is derived from an EMBL/GenBank/DDBJ whole genome shotgun (WGS) entry which is preliminary data.</text>
</comment>
<sequence>MTDHTKEALPELTDQEIKDFLESAPLYARRRYGRPSVNRTSLHIQQIDDHCDFCEERRPFGDIRPRGGGSRMAVPRLDTGRSYFEFTCLTCRRASRRYYVVQFVTDEHVDVEKVGQYPRPRLPRNRHVQRFMADDAANYEKAIACLANAYGIGAFAYYRRLVEDNIGRLLELVREDAAASSSGTETLAALEELGTNCPMAEKIKIANDAVPAHLKPDGLNPLGRLYGALSEGIHSLSEEQCLNQARLIDQCLAFLLAELADRKKHREEFKRSVGGL</sequence>
<protein>
    <submittedName>
        <fullName evidence="1">Uncharacterized protein</fullName>
    </submittedName>
</protein>
<evidence type="ECO:0000313" key="2">
    <source>
        <dbReference type="Proteomes" id="UP000591735"/>
    </source>
</evidence>
<dbReference type="RefSeq" id="WP_221275857.1">
    <property type="nucleotide sequence ID" value="NZ_JACHFE010000009.1"/>
</dbReference>